<feature type="domain" description="TIR" evidence="5">
    <location>
        <begin position="8"/>
        <end position="173"/>
    </location>
</feature>
<dbReference type="PRINTS" id="PR00364">
    <property type="entry name" value="DISEASERSIST"/>
</dbReference>
<dbReference type="PANTHER" id="PTHR11017:SF560">
    <property type="entry name" value="RESISTANCE PROTEIN (TIR-NBS-LRR CLASS), PUTATIVE-RELATED"/>
    <property type="match status" value="1"/>
</dbReference>
<evidence type="ECO:0000256" key="1">
    <source>
        <dbReference type="ARBA" id="ARBA00022614"/>
    </source>
</evidence>
<proteinExistence type="predicted"/>
<dbReference type="SUPFAM" id="SSF52200">
    <property type="entry name" value="Toll/Interleukin receptor TIR domain"/>
    <property type="match status" value="1"/>
</dbReference>
<evidence type="ECO:0000259" key="5">
    <source>
        <dbReference type="PROSITE" id="PS50104"/>
    </source>
</evidence>
<evidence type="ECO:0000313" key="6">
    <source>
        <dbReference type="EMBL" id="KAL2318271.1"/>
    </source>
</evidence>
<dbReference type="PANTHER" id="PTHR11017">
    <property type="entry name" value="LEUCINE-RICH REPEAT-CONTAINING PROTEIN"/>
    <property type="match status" value="1"/>
</dbReference>
<dbReference type="PROSITE" id="PS50104">
    <property type="entry name" value="TIR"/>
    <property type="match status" value="1"/>
</dbReference>
<dbReference type="Gene3D" id="3.40.50.300">
    <property type="entry name" value="P-loop containing nucleotide triphosphate hydrolases"/>
    <property type="match status" value="1"/>
</dbReference>
<dbReference type="GO" id="GO:0006952">
    <property type="term" value="P:defense response"/>
    <property type="evidence" value="ECO:0007669"/>
    <property type="project" value="UniProtKB-KW"/>
</dbReference>
<dbReference type="InterPro" id="IPR002182">
    <property type="entry name" value="NB-ARC"/>
</dbReference>
<protein>
    <recommendedName>
        <fullName evidence="5">TIR domain-containing protein</fullName>
    </recommendedName>
</protein>
<dbReference type="InterPro" id="IPR044974">
    <property type="entry name" value="Disease_R_plants"/>
</dbReference>
<dbReference type="Proteomes" id="UP001603857">
    <property type="component" value="Unassembled WGS sequence"/>
</dbReference>
<dbReference type="SUPFAM" id="SSF46785">
    <property type="entry name" value="Winged helix' DNA-binding domain"/>
    <property type="match status" value="1"/>
</dbReference>
<accession>A0ABD1L451</accession>
<dbReference type="Pfam" id="PF23282">
    <property type="entry name" value="WHD_ROQ1"/>
    <property type="match status" value="1"/>
</dbReference>
<dbReference type="InterPro" id="IPR035897">
    <property type="entry name" value="Toll_tir_struct_dom_sf"/>
</dbReference>
<dbReference type="Pfam" id="PF00931">
    <property type="entry name" value="NB-ARC"/>
    <property type="match status" value="1"/>
</dbReference>
<reference evidence="6 7" key="1">
    <citation type="submission" date="2024-08" db="EMBL/GenBank/DDBJ databases">
        <title>Insights into the chromosomal genome structure of Flemingia macrophylla.</title>
        <authorList>
            <person name="Ding Y."/>
            <person name="Zhao Y."/>
            <person name="Bi W."/>
            <person name="Wu M."/>
            <person name="Zhao G."/>
            <person name="Gong Y."/>
            <person name="Li W."/>
            <person name="Zhang P."/>
        </authorList>
    </citation>
    <scope>NUCLEOTIDE SEQUENCE [LARGE SCALE GENOMIC DNA]</scope>
    <source>
        <strain evidence="6">DYQJB</strain>
        <tissue evidence="6">Leaf</tissue>
    </source>
</reference>
<dbReference type="InterPro" id="IPR058192">
    <property type="entry name" value="WHD_ROQ1-like"/>
</dbReference>
<comment type="caution">
    <text evidence="6">The sequence shown here is derived from an EMBL/GenBank/DDBJ whole genome shotgun (WGS) entry which is preliminary data.</text>
</comment>
<evidence type="ECO:0000256" key="4">
    <source>
        <dbReference type="ARBA" id="ARBA00023027"/>
    </source>
</evidence>
<dbReference type="Gene3D" id="1.10.8.430">
    <property type="entry name" value="Helical domain of apoptotic protease-activating factors"/>
    <property type="match status" value="1"/>
</dbReference>
<keyword evidence="4" id="KW-0520">NAD</keyword>
<evidence type="ECO:0000256" key="2">
    <source>
        <dbReference type="ARBA" id="ARBA00022737"/>
    </source>
</evidence>
<organism evidence="6 7">
    <name type="scientific">Flemingia macrophylla</name>
    <dbReference type="NCBI Taxonomy" id="520843"/>
    <lineage>
        <taxon>Eukaryota</taxon>
        <taxon>Viridiplantae</taxon>
        <taxon>Streptophyta</taxon>
        <taxon>Embryophyta</taxon>
        <taxon>Tracheophyta</taxon>
        <taxon>Spermatophyta</taxon>
        <taxon>Magnoliopsida</taxon>
        <taxon>eudicotyledons</taxon>
        <taxon>Gunneridae</taxon>
        <taxon>Pentapetalae</taxon>
        <taxon>rosids</taxon>
        <taxon>fabids</taxon>
        <taxon>Fabales</taxon>
        <taxon>Fabaceae</taxon>
        <taxon>Papilionoideae</taxon>
        <taxon>50 kb inversion clade</taxon>
        <taxon>NPAAA clade</taxon>
        <taxon>indigoferoid/millettioid clade</taxon>
        <taxon>Phaseoleae</taxon>
        <taxon>Flemingia</taxon>
    </lineage>
</organism>
<dbReference type="SUPFAM" id="SSF52540">
    <property type="entry name" value="P-loop containing nucleoside triphosphate hydrolases"/>
    <property type="match status" value="1"/>
</dbReference>
<dbReference type="InterPro" id="IPR027417">
    <property type="entry name" value="P-loop_NTPase"/>
</dbReference>
<keyword evidence="1" id="KW-0433">Leucine-rich repeat</keyword>
<keyword evidence="3" id="KW-0611">Plant defense</keyword>
<dbReference type="Pfam" id="PF01582">
    <property type="entry name" value="TIR"/>
    <property type="match status" value="1"/>
</dbReference>
<evidence type="ECO:0000313" key="7">
    <source>
        <dbReference type="Proteomes" id="UP001603857"/>
    </source>
</evidence>
<dbReference type="SMART" id="SM00255">
    <property type="entry name" value="TIR"/>
    <property type="match status" value="1"/>
</dbReference>
<dbReference type="AlphaFoldDB" id="A0ABD1L451"/>
<keyword evidence="2" id="KW-0677">Repeat</keyword>
<dbReference type="InterPro" id="IPR000157">
    <property type="entry name" value="TIR_dom"/>
</dbReference>
<dbReference type="InterPro" id="IPR042197">
    <property type="entry name" value="Apaf_helical"/>
</dbReference>
<sequence>MTTSKGRSKYDVFINFRGKDARRKFVCHLYRALSTNAGVNTFLDEETLHRGAELGELMRVIEGSQIAVVVFSKAYTESSWCLLELEKIIECNKNKGLILLPVFYYIEPSHVRDQKGAFGKKLKATAQNTDSGALSRWSHALREATRFSGLHVRNYRNEAELVNIIVEEVLSKLEYDVLSTTTNFPVGLESRVQDVIRLIEKQSHRVCMLGIWGMGGVGKTTTAKFIYDRIHSGFRRKSFIGTIRNHRDHVPLLQEQLLWDILKIKVSLVDVGMGTTTIKNRLAKTKALIVLDDVDDCNQLQALCGNREWFGQGTVIIITTRNLRLLHQFEVDYPYELHKMDEKESLALFSWHAFGEVEPRIDFNELAKDAVAYCDGLPLALQCLGSDLRGRTETEWKSVLSKLKIIPIPEVQKNLKISYDDLDEPLQDIFLDICCVFIGEERDYVIEILNGCGLHADIGIPVLTERSLIKVENNSKLGMHPLVRDMGREIIRLKSKKHGKPSRLWFQGDVLNVLKNNTGTEFIEGLALKLDITNTVSVNADAFEEMKKLRLLRLHHVQPDGDYGCLSKQLRWIYWHGFPLENMPNNFCLEGVIAMDFKHSNLRLVWQEPKVYIRCHYFLFNFLL</sequence>
<keyword evidence="7" id="KW-1185">Reference proteome</keyword>
<dbReference type="InterPro" id="IPR036390">
    <property type="entry name" value="WH_DNA-bd_sf"/>
</dbReference>
<dbReference type="FunFam" id="3.40.50.10140:FF:000007">
    <property type="entry name" value="Disease resistance protein (TIR-NBS-LRR class)"/>
    <property type="match status" value="1"/>
</dbReference>
<name>A0ABD1L451_9FABA</name>
<dbReference type="EMBL" id="JBGMDY010000011">
    <property type="protein sequence ID" value="KAL2318271.1"/>
    <property type="molecule type" value="Genomic_DNA"/>
</dbReference>
<dbReference type="Gene3D" id="3.40.50.10140">
    <property type="entry name" value="Toll/interleukin-1 receptor homology (TIR) domain"/>
    <property type="match status" value="1"/>
</dbReference>
<evidence type="ECO:0000256" key="3">
    <source>
        <dbReference type="ARBA" id="ARBA00022821"/>
    </source>
</evidence>
<gene>
    <name evidence="6" type="ORF">Fmac_032147</name>
</gene>